<dbReference type="SUPFAM" id="SSF51126">
    <property type="entry name" value="Pectin lyase-like"/>
    <property type="match status" value="1"/>
</dbReference>
<dbReference type="RefSeq" id="WP_146523904.1">
    <property type="nucleotide sequence ID" value="NZ_SJPV01000001.1"/>
</dbReference>
<dbReference type="InterPro" id="IPR006026">
    <property type="entry name" value="Peptidase_Metallo"/>
</dbReference>
<dbReference type="SUPFAM" id="SSF55486">
    <property type="entry name" value="Metalloproteases ('zincins'), catalytic domain"/>
    <property type="match status" value="1"/>
</dbReference>
<dbReference type="InterPro" id="IPR010221">
    <property type="entry name" value="VCBS_dom"/>
</dbReference>
<accession>A0A5C6DYE0</accession>
<dbReference type="InterPro" id="IPR045474">
    <property type="entry name" value="GEVED"/>
</dbReference>
<dbReference type="GO" id="GO:0004553">
    <property type="term" value="F:hydrolase activity, hydrolyzing O-glycosyl compounds"/>
    <property type="evidence" value="ECO:0007669"/>
    <property type="project" value="InterPro"/>
</dbReference>
<organism evidence="3 4">
    <name type="scientific">Novipirellula artificiosorum</name>
    <dbReference type="NCBI Taxonomy" id="2528016"/>
    <lineage>
        <taxon>Bacteria</taxon>
        <taxon>Pseudomonadati</taxon>
        <taxon>Planctomycetota</taxon>
        <taxon>Planctomycetia</taxon>
        <taxon>Pirellulales</taxon>
        <taxon>Pirellulaceae</taxon>
        <taxon>Novipirellula</taxon>
    </lineage>
</organism>
<dbReference type="InterPro" id="IPR024079">
    <property type="entry name" value="MetalloPept_cat_dom_sf"/>
</dbReference>
<evidence type="ECO:0000259" key="2">
    <source>
        <dbReference type="SMART" id="SM00235"/>
    </source>
</evidence>
<feature type="compositionally biased region" description="Polar residues" evidence="1">
    <location>
        <begin position="2170"/>
        <end position="2195"/>
    </location>
</feature>
<comment type="caution">
    <text evidence="3">The sequence shown here is derived from an EMBL/GenBank/DDBJ whole genome shotgun (WGS) entry which is preliminary data.</text>
</comment>
<proteinExistence type="predicted"/>
<dbReference type="InterPro" id="IPR006626">
    <property type="entry name" value="PbH1"/>
</dbReference>
<dbReference type="Proteomes" id="UP000319143">
    <property type="component" value="Unassembled WGS sequence"/>
</dbReference>
<dbReference type="GO" id="GO:0008270">
    <property type="term" value="F:zinc ion binding"/>
    <property type="evidence" value="ECO:0007669"/>
    <property type="project" value="InterPro"/>
</dbReference>
<dbReference type="Gene3D" id="3.40.390.10">
    <property type="entry name" value="Collagenase (Catalytic Domain)"/>
    <property type="match status" value="1"/>
</dbReference>
<feature type="region of interest" description="Disordered" evidence="1">
    <location>
        <begin position="2170"/>
        <end position="2200"/>
    </location>
</feature>
<dbReference type="SMART" id="SM00710">
    <property type="entry name" value="PbH1"/>
    <property type="match status" value="10"/>
</dbReference>
<dbReference type="GO" id="GO:0008237">
    <property type="term" value="F:metallopeptidase activity"/>
    <property type="evidence" value="ECO:0007669"/>
    <property type="project" value="InterPro"/>
</dbReference>
<dbReference type="InterPro" id="IPR011050">
    <property type="entry name" value="Pectin_lyase_fold/virulence"/>
</dbReference>
<feature type="region of interest" description="Disordered" evidence="1">
    <location>
        <begin position="4402"/>
        <end position="4433"/>
    </location>
</feature>
<dbReference type="NCBIfam" id="NF012211">
    <property type="entry name" value="tand_rpt_95"/>
    <property type="match status" value="3"/>
</dbReference>
<name>A0A5C6DYE0_9BACT</name>
<sequence length="7222" mass="758733">MTLRRIRSLFGSQSERRRGRKGRSHRLHSRQMLAQQLEARQLLAGPDLIAIRPDSGALLQNNDTLNIAPREFNLLFQGGANLDESTIGNNSVRLVRSGGDGTFGEANDVAVALGYVGLAEPGSTDADDLQHIVFRPSSSASFNTTDPSSAFPDDTYRIEIVGAGAAPLTNLAGEAFNDGNDFQTTFRLDRGAQVVSVVPQPVSRNTQRVQFGGGVSGGTYTLSFKGETTIPIAFPGTNTEIQSALEALDGIQSGDILVGGTREVTFQGQYAGEQVPLMSVGNASLFGGVGSVVRSTKLAEASNQIVVYFDDQAIDGAEVIDPKFYRLINTAGSADPSDDMTTLPQSVTYDRSENSVVLTFAAAIPEGNYRLDIGDSGGDNSTLSGAVKVGLLSDSNSFSQNGFIGDVGGASNNTADLDLYEVQINVPAAPPAPTTALDVTVQPHGMLKGLVRILDAGGAELASATAAAGDEVLLAGIPIATSGTFYIEVSSEDGVSTGSYSINASVTGSSISTSDVNTTVDDATDLGSLGAAGITISSSIVRQSIPLPPRPGSEDDPGHRQIQREAHISATGTTPTVPQATRVRRYYFPDTLGSDTSGGSYANLITETEKQIVRDIFEIYAQQSGYEFVESPATSPFSDQLMVGKGDLRSLDPTIGPNSGVAGLGGSGAVVLNGAIYDQATRFYGDGFSAVMFHELGHALGLGHAYDVPATMGATLPNDVWPGDNDIVHLQRIVPPNSTDIDMYQFTLSQTGRFSAETFAERLPTPSLLNTALTLYRQIAGGDIEKVAQNDQYFGADSLIDLTLEPGTYFIGVTSTGNTQYDPRVADSGYGGTTDGAYQLKLAFDADRDGALRDVSGTAIDGDNDGTPGGVYSFWFQASDPSATLYVDKVADTIANVPQGNGAIDNPFDEIDSALLAAGNRIVVPNDVDPATLSGQSFTIDDGVNIVTFEFDGSGPYDIALDPADDAAAITGKIKTAIDNARSAGGLRATVTSTVTGKVMQLANIDNLDVSGAPTFVAAPNLVKIVGNGGADQNINTLSDNRPYLVGLNTAGNPLVDGAEFLVPQGVNVMLHAGTLFKMRKANFDAGSSSANISRANSSIQVLGTPNNAVFLRSYHDDSVGGNSDGVGPGSGAGDFGGIVFRDDSDLEDRGIFLNYVNHVNIKNGGGKVFVDANESVFSPIHLVDARPTISFNRLTDNDDAAISASPDSFDDSLGRIGPDVVGNSLSDNTINGLFIRVETPVGGSIDTLTVSGRFDDTDITHILSENLIISGASGGPVLETTSGPLVARAAGRLVVDPGIVMKMNRAVIQIQRGSGSLIAEGTVDRPVVFTSFKDDRYGGSGSFDADGTTIDPQRGDWSGLHFGEATSGSLDHAIIAYGGGTSNTSGAPFNAIEVHQADFRITNSLLQYNASGNASGSRGGLGANASSVIYVRGAQPIIVNNEIVDNSAPAISINANSLRFENLRDSGRSTGAVESFDQFADNAGPMVRLNQLDNNAINGMSVRGEVLTTQSVWDDTDMVHVLRNLITVDNLHHYGGLTLQSSNSESLVVKLSGGNAGFTATGTPQEIQDRVGGTIHVLGTVGHPVILTDLADDLVGAGFTPTGEVMKNTNNTNNPSSGNSGAWRGFLFDEYSNDRNVAVVRELENTITNRNDVNANPTVSQLLGTLAANEKSGDENSRLGFEVSGFISPNDSNDVDVYSFRGTAGTEVWLDIDRTDPTLDAVIEVVNAAGTVLARSMRSGDVGGVGDLNANSLTKNSLLGGDHYTQNFRDPGLRYVLPGVTGTPGTYFVRIRSNPASAGDATVIAGESRGAYRLQVRLRQINEFPGSTVQFADIRFAQTGIDVQGLPAHSPLIGEAGELPGQGATFAESQPLTNLLQSDLAALSISGVLSDANDVDWYEFDVAQTGVQVIGGVNDDPGTVAVVFDLDYSDNAVRGDTTVAVYDNNQNLIYVGRESNIIDDQPSNPTDPNSAVTDLGRGSLGKKDAYIGPVHLPSGGTYYVAVMSDRQLPTAMMGAFVADLADDANALVRLEPVNSVTRIVEDHIGFTGYNSNDYSIVLPEFGPILDIRTTVALETHVRALDLSDVVLYAATDVAGTDNGDNLYTAETYNSGAYKTEVTAGGATFVTGQNDIQDIVIRTDGRMFGYQRLNNVADTVGALVEIDPGTGAILSTQNDNIPGTESSSNVSSIDDQGNTRSRDQRALEITNSDEVDALTFERTGVDNQSNPAPIPEYDVYFSVRESDTASKLYRATQTGDATPTRAAGGNPRYGVLGDIQPAGVTYATTFLTARDAADPPNFTSIRLKSRVAGDAGNFTINVFVSTNQPTAVTSASLSSRTINLRLNATGGPPFTGAGSAQDIVNAINSHDDASQIVTALVYGGNAGDGEGNGGTAALSLANSGGGVFTGVGLDGNGLGPLAGRVTGLSFENFDGSGRLFGVTSGGEFIAIDKNSALVTQSTELTDSTGTPFNFQGLTLGPQNAEGGIYANTFFAITDDDRVVAIDANGDVVNIFDSGNSSQLITVTPGLPTTDGYFTLSFDNGSGPLTTDPISANAPGIVSPNEVQNLDTVAYDGTFTLSFQKDQGGVTSPVDAISDIATTFRAQDLNDFPAAPFVIRVQNEEMLVTGRFGTLLQVTRGVNGTTASAHPNTATVYEVVTSPLDSVLGTTVKSTLAGVDIDNQSTSNTLSVSDASPFPAATPFTIRVDDEEMIVTNVAGNDLTVTRAANSTSIDFHYLGTSVEVLNDTLTVFDAVPFPTTAPFNLRIGNEDLRVVGVSGNQYEVIRGINGTTSSSHAIGDTVFLIDTTAPIAYDASTLEIRNALTALPSIGFGNVNVTTRPLLGNSVNAVAIEFIGDLAAKDLKPLTVDTTALVSDRVDQVTLGGSYTGGTFQLSFGGTATELLNYDTDATIVQAALEALPLIGAGNVVVTGGTLPGTPLNIRFVGAMLNQNVPPITLIPAPGFVAANEQQLVEIIGAPTGGGFTLEMNDPANGLVGTTALIAFDADAAAVQAALEAGIAALVGNVLVTGAGTTADPFAIEFIGTFAETNLRPFNFTNSLTGGTSPDVVIATAVDGQWTNEQQQVEITGAPTGGNFTLEVNDPNNGLVGTTPLIAFDADAATVQAALESGIAALVGNVFVTGAGTLADPFTIEFTGPFAGKNLGPVNFTNSLTGGTSPNVAITTFTDGQASLTNNERQQIQFVGTPTAGTFTLSLSDVPNGLIGTTAGIAFNANAAAVQTALETAFVALTGNLAVSGDGSAGNPYIVEFIGAFADTNITQFTFASNLVGTTGPGMAITTLFNGDHTATVTRQIQSPTVAVPLGTDVDGTLSVNDALLELATINANDIQTSGFLPDPGVTVRFTGQYLGTNQPALFVDNFLMLNGSAAQVAITGAAGDGLPDDFVSSITGMSGNSIGLAFSPVDFNLWHPTMMRASDAGHGINQVPDSTRTPADVNANIIDAINGGTRNANQSEGGASFYFGFEQWVNSNQTNANTESYINPEVGTNAQYGIRTQLQHQDLSSTGIASNSYNLPGGALGSLQTSDFSLAGTSKLDRPTLYFSYFLETEDYEGRHENNVSGDNPFRDSARVFASRDGGVTWELLATNNSQLSNSNVSGNNQAELPGFLSHLSDAGLNSADPRSEQDQMVQELFDNTGQWRQARIDLSTFAGESDVQLRFDFSTAGMMGEAGLPSEQFGRLEDSARSIRSLNNDFEGFYVDDIIVGYAERGEMVSGTIADSSITDLYAAGARTQDTDSDAFPDIVSGPYQLEIRRSGTPQTEHVLSASNGPFVSKTFETNDRHINIVTETASVTFEAGTTYPVTTAEDTTLSGNLIPAAEIAEWQPTSTHPYTGSLSLESGAVSQGGATPQLYSVYHAQRSDLSTAGDGAGVIEFSYSVSSAAEAHGLRFLIDGVAQKLMPPDPDFPSIDTTIATGDLGYRTVQFSFSSGDHLFEWVYDFSDTSAAAAGLNRAFIDDVRILQGGTGLVADRNRDRAQGVFVIDSNFITDSSVVGINVQPGTAEAGGSVPHPGSTINFPQLNTARLVPGVVIQNNLVAGSSGIRFAGENTADPQRPVPFGKIVNNTLVGDGQSGIGIDVVGLASPNLMNNLMTDLAVGIQNGGTGTIISANFFQNNAANGATGGAAITPGDSEPLFVDAANRNYYLEASSAALDSSQDVEQDRANFVTFKSSLLIPASPTAAPNRDVYGQLRVDSGGSGGGTGADVFKDRGAVDRSDTDQPYAVLLNPVDNDVQGQDRDPNATVVHLTNPLLENFKILLGDGRGPSSPFEGTGVNGLTVEDASNPAISQEAVKIVHNGRLLVENVDYSLGYNTQTGVLLLSPLSALWEQSGVYTITLDNTTIADLAGNPLRSNQTDGSTQFFILMPDVQLDYGDAPDSFGTLLASNSARHTIQPGATPRLGSRVDGESDASMPTDDTPQSISVASPSGSALFVLTNTLSSSTIAIDPAVTAVGGEQITVQIGPNSATFELVATGFAAKRGNIAVPLSVTDDAESLAVKLADAIDASLVSEGDAAVVSIDAAAPATIAIDAFDDEDGLTIGIFNDGTTDFGVFLKPGAPVTTIDPADVLGFLNPLDQLGTAVSINASSAGMLDAWIDFNGDGAFGPTEQIFTNQPLTVGDNTLQIVSPLGSADGMRWARFRISEEGNLGPDELAIGGEVEDYQVQIINVEPTIPADDTFTIAEDGTLDTETDLTLNSLFVNDAITGFLPPRFVVNDQPTKGTLTVTDPLTGRFVYQPFADFHGQDSFTYWVSTQPVPGSTLPADVELATVTINVTPVNDTPMAADQTFVTLEETAITVTAQDLLNGAVADELAEYPPAPGTPAAPWNEDNQTLTVLSVELPTVGGNTVVTAANAASGPFVTDRGQYEVHYDTSGNFTDLVFTPNTDLNRDNQRLVDDPILLEAFSFTITDSGESIDPDTGAIIAGTPLTATRMVSIEVKPINDTPVANNDVVSEFNVDWVAYFVDPEVAPVPSEDTDLVIPHGYLLRNDFNGPATAHDELDGFNDGALTVTAVDAVSVLGGTVSIVDDTIVYRAPENVYGLDTFVYTITDTGIDEDASGVRTDTPLTTTATVTVLVKPINDTPLANDLDVTMIEAQEFLTGTNILDPNASSDGVGFKIITAADLLRLGGTGGALEATFSNGLDEMYDEHEQDLRVVGFGLPGSIEPDVDAATLVYDASDEATATLATASGTIEFFFKKDATGVGALVHLVYTPNTDYNNNTEFPPTDSFIYFVEDFGELTVYGADQVGEPPMSVDHGSLRSAPATVVMTVTPVNDVPIFPDFGMVSFEEDVAADGSTIYYDVYNGTIIDSDDPAVNGLPEMLFVSADTALDERARESLSFTYATVYEPAGMFASLPVFDTRGVLTLTPNPDAYGYAVFTITVTDTGQSYDAATDTLVDAFHSVTRTLTVNITPVNDPPVTFDRDLEVDEVEEFTNFTDTPTGQTAVLVLTPDSFLTGSQGLSKDSDFADDVETFEEFDEDEQTLRVVEFTVTDSVGDLITVDKDNFNGTEITLATGKITFNFDVTTGGFISGEYLPNVNLNERTPFVPTEVFSYIIEDFGATTIPGADQISPVGTSPIDYTTDGATPPVGLNHRSEPKQVTIRTRATNDAPEFAEFATVTFAEDVQADNTPIYYDVYGGAIIASDDPAVHLLPEAIFVSRDTALDERDRETLTFSTTTTYEPDGMFAETPVLDQYGVLKLTPNPDVYGYAVFEITATDDGQSYDSTSGTMVEDIRSTTRTLTVHITPVNDAPVAFDRNLEVTEVEEFADSTNAATGAVARLPLAPADFLGGTTENPELAEPSDFTDDVDRVSSSGQVEYDEEEQSLRVVEFTVTDVSGSLVTVDKDNFNGTEINLATGRITFHFDVATGEFTEGEFFPSLDMNERTPFDPTEVFSYIVEDFGATTIPGADQISPVGTSPIDYTTDGATPPVGMNNRSESKLMTIRTRAINDAPEFPMVPTVRFFEDVRPDNTPVYYSIYTGSVINSNDPADHGLPPVIFVSRSTAQDERDRETLTFSVSTVNEPPGMFASTPVLDEYGVLTLTPNPDVYGYAVFDLTATDDGQSYDAASGSMVSDTRNTTRRVTVNIRPVNDQPIAANQTFDPVDESVEYDAFGNLIDPLPQTMVPFDGARLTQDALAGGFLASMNPIYDESEQQFDVVEFQLLDSTNQFVVIDGDDLGAGLQVETVTSRTGGVFTFSFVDGVFTEGSFAPARDYNEELPYAPLDGFNYVIRDRGAISLPGSDPASTANTGSRRSDPAFAVFRILAVNDPPIFTLPSTLVESLEDAGEVTFEGTAIEIGSGGGEDEVSQDLEFTVAADGFLVTDFFSNPPSLATDGGLTFAALPDVFGSFVFDVTLRDNPGELDTATTTKKLTIAVRPQNDAPLIDPSESPLNYFLAEDTAYDVPLVGDASTTGLLDIFLVGPDNETSPVVGGNQNVSMASPLPNRTAQGGTLTPVLDSSNAVVGLRYQPRQNFVGIDTFVYTITDDGISVDLGTAGTPENDFLTTTATATFTVSGINDPPQFSGAGNHTSAEDQGSVVVNNWATSLRPGPADATDEASQTMEFVFTPIDVPVGFFAAGPSAVISGRSASLVYTAAPDVFGEAVFSVFVRDSGNPTDPVVGHDNESDPVTFTITVTPVNDIPTFTAGDDAEVLEDSAPFEELNWATDISPGPANESDQTVRFEVATPTSARPLFAAGGLPAISDSGTLSFTVAENASGTAIVQVTAIDSEDGVSETVNLTITIVEQDDPVVSFDDTIETNEDAIVVLDAIELTGNDVDPDLETNPAEHLTIVMPASQITNLGAMLTYNSTTEQITYDPSDAATIQALKPGESDVDSFTYVVRDISGNESESTVVVNIDGVNDAPILTGDQVLLNEAGATIILPLANDVDVDGTIDPSSIIITTQPKAGALTVENDGTVRYTPFASFNRSDSFYYTVADNLGQQSNPAQVVVSLSLLPNVPDFDNVVATSHDTTTIDVGAVATAVDGTLDLTSLQIIDGPSHGTATTQDDGTIDYIADGGYIGPDSYQFTITDSAGRVSEPSTVTINVVAHRLQNPDPTMFSDVNANGQVTAHDALLIINRLSEVGNNQSSIPVTSTDVGPNYYDTTGDDQITSLDALRVINQLSAPSTGGGSGEQVVGSDFLKVASIETSHVDVYSSAEKLEPSEKVVDTSSAAPRSTDVFDLIAEARESETKSTDEEVLSAVDEAFADLL</sequence>
<dbReference type="OrthoDB" id="247526at2"/>
<evidence type="ECO:0000313" key="4">
    <source>
        <dbReference type="Proteomes" id="UP000319143"/>
    </source>
</evidence>
<dbReference type="GO" id="GO:0000272">
    <property type="term" value="P:polysaccharide catabolic process"/>
    <property type="evidence" value="ECO:0007669"/>
    <property type="project" value="InterPro"/>
</dbReference>
<dbReference type="Pfam" id="PF17963">
    <property type="entry name" value="Big_9"/>
    <property type="match status" value="4"/>
</dbReference>
<dbReference type="SMART" id="SM00235">
    <property type="entry name" value="ZnMc"/>
    <property type="match status" value="1"/>
</dbReference>
<dbReference type="Gene3D" id="2.60.40.3440">
    <property type="match status" value="3"/>
</dbReference>
<dbReference type="GO" id="GO:0006508">
    <property type="term" value="P:proteolysis"/>
    <property type="evidence" value="ECO:0007669"/>
    <property type="project" value="InterPro"/>
</dbReference>
<feature type="region of interest" description="Disordered" evidence="1">
    <location>
        <begin position="4196"/>
        <end position="4221"/>
    </location>
</feature>
<reference evidence="3 4" key="1">
    <citation type="submission" date="2019-02" db="EMBL/GenBank/DDBJ databases">
        <title>Deep-cultivation of Planctomycetes and their phenomic and genomic characterization uncovers novel biology.</title>
        <authorList>
            <person name="Wiegand S."/>
            <person name="Jogler M."/>
            <person name="Boedeker C."/>
            <person name="Pinto D."/>
            <person name="Vollmers J."/>
            <person name="Rivas-Marin E."/>
            <person name="Kohn T."/>
            <person name="Peeters S.H."/>
            <person name="Heuer A."/>
            <person name="Rast P."/>
            <person name="Oberbeckmann S."/>
            <person name="Bunk B."/>
            <person name="Jeske O."/>
            <person name="Meyerdierks A."/>
            <person name="Storesund J.E."/>
            <person name="Kallscheuer N."/>
            <person name="Luecker S."/>
            <person name="Lage O.M."/>
            <person name="Pohl T."/>
            <person name="Merkel B.J."/>
            <person name="Hornburger P."/>
            <person name="Mueller R.-W."/>
            <person name="Bruemmer F."/>
            <person name="Labrenz M."/>
            <person name="Spormann A.M."/>
            <person name="Op Den Camp H."/>
            <person name="Overmann J."/>
            <person name="Amann R."/>
            <person name="Jetten M.S.M."/>
            <person name="Mascher T."/>
            <person name="Medema M.H."/>
            <person name="Devos D.P."/>
            <person name="Kaster A.-K."/>
            <person name="Ovreas L."/>
            <person name="Rohde M."/>
            <person name="Galperin M.Y."/>
            <person name="Jogler C."/>
        </authorList>
    </citation>
    <scope>NUCLEOTIDE SEQUENCE [LARGE SCALE GENOMIC DNA]</scope>
    <source>
        <strain evidence="3 4">Poly41</strain>
    </source>
</reference>
<dbReference type="EMBL" id="SJPV01000001">
    <property type="protein sequence ID" value="TWU41720.1"/>
    <property type="molecule type" value="Genomic_DNA"/>
</dbReference>
<dbReference type="Pfam" id="PF20009">
    <property type="entry name" value="GEVED"/>
    <property type="match status" value="1"/>
</dbReference>
<dbReference type="InterPro" id="IPR002105">
    <property type="entry name" value="Dockerin_1_rpt"/>
</dbReference>
<gene>
    <name evidence="3" type="ORF">Poly41_00120</name>
</gene>
<keyword evidence="4" id="KW-1185">Reference proteome</keyword>
<dbReference type="Gene3D" id="2.60.120.380">
    <property type="match status" value="4"/>
</dbReference>
<dbReference type="Pfam" id="PF00404">
    <property type="entry name" value="Dockerin_1"/>
    <property type="match status" value="1"/>
</dbReference>
<protein>
    <recommendedName>
        <fullName evidence="2">Peptidase metallopeptidase domain-containing protein</fullName>
    </recommendedName>
</protein>
<evidence type="ECO:0000313" key="3">
    <source>
        <dbReference type="EMBL" id="TWU41720.1"/>
    </source>
</evidence>
<feature type="domain" description="Peptidase metallopeptidase" evidence="2">
    <location>
        <begin position="573"/>
        <end position="736"/>
    </location>
</feature>
<evidence type="ECO:0000256" key="1">
    <source>
        <dbReference type="SAM" id="MobiDB-lite"/>
    </source>
</evidence>
<dbReference type="NCBIfam" id="TIGR01965">
    <property type="entry name" value="VCBS_repeat"/>
    <property type="match status" value="1"/>
</dbReference>